<keyword evidence="2" id="KW-0808">Transferase</keyword>
<evidence type="ECO:0000313" key="3">
    <source>
        <dbReference type="Proteomes" id="UP000799291"/>
    </source>
</evidence>
<evidence type="ECO:0000313" key="2">
    <source>
        <dbReference type="EMBL" id="KAF2680875.1"/>
    </source>
</evidence>
<dbReference type="GO" id="GO:0032259">
    <property type="term" value="P:methylation"/>
    <property type="evidence" value="ECO:0007669"/>
    <property type="project" value="UniProtKB-KW"/>
</dbReference>
<organism evidence="2 3">
    <name type="scientific">Lentithecium fluviatile CBS 122367</name>
    <dbReference type="NCBI Taxonomy" id="1168545"/>
    <lineage>
        <taxon>Eukaryota</taxon>
        <taxon>Fungi</taxon>
        <taxon>Dikarya</taxon>
        <taxon>Ascomycota</taxon>
        <taxon>Pezizomycotina</taxon>
        <taxon>Dothideomycetes</taxon>
        <taxon>Pleosporomycetidae</taxon>
        <taxon>Pleosporales</taxon>
        <taxon>Massarineae</taxon>
        <taxon>Lentitheciaceae</taxon>
        <taxon>Lentithecium</taxon>
    </lineage>
</organism>
<dbReference type="AlphaFoldDB" id="A0A6G1IRU2"/>
<dbReference type="Gene3D" id="3.40.50.150">
    <property type="entry name" value="Vaccinia Virus protein VP39"/>
    <property type="match status" value="1"/>
</dbReference>
<keyword evidence="2" id="KW-0489">Methyltransferase</keyword>
<dbReference type="GO" id="GO:0008168">
    <property type="term" value="F:methyltransferase activity"/>
    <property type="evidence" value="ECO:0007669"/>
    <property type="project" value="UniProtKB-KW"/>
</dbReference>
<name>A0A6G1IRU2_9PLEO</name>
<keyword evidence="3" id="KW-1185">Reference proteome</keyword>
<dbReference type="InterPro" id="IPR029063">
    <property type="entry name" value="SAM-dependent_MTases_sf"/>
</dbReference>
<dbReference type="Pfam" id="PF03492">
    <property type="entry name" value="Methyltransf_7"/>
    <property type="match status" value="1"/>
</dbReference>
<dbReference type="OrthoDB" id="1523883at2759"/>
<accession>A0A6G1IRU2</accession>
<gene>
    <name evidence="2" type="ORF">K458DRAFT_392543</name>
</gene>
<reference evidence="2" key="1">
    <citation type="journal article" date="2020" name="Stud. Mycol.">
        <title>101 Dothideomycetes genomes: a test case for predicting lifestyles and emergence of pathogens.</title>
        <authorList>
            <person name="Haridas S."/>
            <person name="Albert R."/>
            <person name="Binder M."/>
            <person name="Bloem J."/>
            <person name="Labutti K."/>
            <person name="Salamov A."/>
            <person name="Andreopoulos B."/>
            <person name="Baker S."/>
            <person name="Barry K."/>
            <person name="Bills G."/>
            <person name="Bluhm B."/>
            <person name="Cannon C."/>
            <person name="Castanera R."/>
            <person name="Culley D."/>
            <person name="Daum C."/>
            <person name="Ezra D."/>
            <person name="Gonzalez J."/>
            <person name="Henrissat B."/>
            <person name="Kuo A."/>
            <person name="Liang C."/>
            <person name="Lipzen A."/>
            <person name="Lutzoni F."/>
            <person name="Magnuson J."/>
            <person name="Mondo S."/>
            <person name="Nolan M."/>
            <person name="Ohm R."/>
            <person name="Pangilinan J."/>
            <person name="Park H.-J."/>
            <person name="Ramirez L."/>
            <person name="Alfaro M."/>
            <person name="Sun H."/>
            <person name="Tritt A."/>
            <person name="Yoshinaga Y."/>
            <person name="Zwiers L.-H."/>
            <person name="Turgeon B."/>
            <person name="Goodwin S."/>
            <person name="Spatafora J."/>
            <person name="Crous P."/>
            <person name="Grigoriev I."/>
        </authorList>
    </citation>
    <scope>NUCLEOTIDE SEQUENCE</scope>
    <source>
        <strain evidence="2">CBS 122367</strain>
    </source>
</reference>
<dbReference type="Proteomes" id="UP000799291">
    <property type="component" value="Unassembled WGS sequence"/>
</dbReference>
<feature type="region of interest" description="Disordered" evidence="1">
    <location>
        <begin position="1"/>
        <end position="22"/>
    </location>
</feature>
<dbReference type="EMBL" id="MU005594">
    <property type="protein sequence ID" value="KAF2680875.1"/>
    <property type="molecule type" value="Genomic_DNA"/>
</dbReference>
<proteinExistence type="predicted"/>
<sequence length="352" mass="39129">MWRTNPNSPKDPLLPSSLPNPETTTLLPHAPTVENKIAMKSGCGAYAAISSMQQEAQRWTYPLFPSLSSQRHVMIVDYGCGPASPSIDALKALLSMLPDGSAASILLNDRVYNNWSGVATAAKRAEEELGRELDGRVRVYTSLVPQSFYTQILLEGSVDIGLSWSSFNYLEHQPIPIPVSGSSWPDAVRRREERNIAQAHIDCVKLLELRAVETKPGGCLVMALSASPSPGKMQLAVLDPGMHERSEEEVQRALSDTVISKTWDMTICKPEVLVHPAWDVLQVSPKSEEDYEEYGERCARWIFAVLGWYAVRALRVEEMEEERGLQKPMTEGKRGFWRGCGSWRRGGSLGRS</sequence>
<evidence type="ECO:0000256" key="1">
    <source>
        <dbReference type="SAM" id="MobiDB-lite"/>
    </source>
</evidence>
<dbReference type="InterPro" id="IPR005299">
    <property type="entry name" value="MeTrfase_7"/>
</dbReference>
<protein>
    <submittedName>
        <fullName evidence="2">S-adenosyl-L-methionine-dependent methyltransferase</fullName>
    </submittedName>
</protein>
<dbReference type="SUPFAM" id="SSF53335">
    <property type="entry name" value="S-adenosyl-L-methionine-dependent methyltransferases"/>
    <property type="match status" value="1"/>
</dbReference>